<proteinExistence type="predicted"/>
<gene>
    <name evidence="2" type="ORF">ACFPZI_15530</name>
</gene>
<accession>A0ABW1DX93</accession>
<feature type="compositionally biased region" description="Acidic residues" evidence="1">
    <location>
        <begin position="234"/>
        <end position="247"/>
    </location>
</feature>
<feature type="region of interest" description="Disordered" evidence="1">
    <location>
        <begin position="228"/>
        <end position="247"/>
    </location>
</feature>
<dbReference type="Proteomes" id="UP001596180">
    <property type="component" value="Unassembled WGS sequence"/>
</dbReference>
<reference evidence="3" key="1">
    <citation type="journal article" date="2019" name="Int. J. Syst. Evol. Microbiol.">
        <title>The Global Catalogue of Microorganisms (GCM) 10K type strain sequencing project: providing services to taxonomists for standard genome sequencing and annotation.</title>
        <authorList>
            <consortium name="The Broad Institute Genomics Platform"/>
            <consortium name="The Broad Institute Genome Sequencing Center for Infectious Disease"/>
            <person name="Wu L."/>
            <person name="Ma J."/>
        </authorList>
    </citation>
    <scope>NUCLEOTIDE SEQUENCE [LARGE SCALE GENOMIC DNA]</scope>
    <source>
        <strain evidence="3">JCM 10411</strain>
    </source>
</reference>
<evidence type="ECO:0000313" key="3">
    <source>
        <dbReference type="Proteomes" id="UP001596180"/>
    </source>
</evidence>
<protein>
    <submittedName>
        <fullName evidence="2">Uncharacterized protein</fullName>
    </submittedName>
</protein>
<keyword evidence="3" id="KW-1185">Reference proteome</keyword>
<dbReference type="RefSeq" id="WP_381363449.1">
    <property type="nucleotide sequence ID" value="NZ_JBHSOA010000031.1"/>
</dbReference>
<dbReference type="EMBL" id="JBHSOA010000031">
    <property type="protein sequence ID" value="MFC5853186.1"/>
    <property type="molecule type" value="Genomic_DNA"/>
</dbReference>
<comment type="caution">
    <text evidence="2">The sequence shown here is derived from an EMBL/GenBank/DDBJ whole genome shotgun (WGS) entry which is preliminary data.</text>
</comment>
<organism evidence="2 3">
    <name type="scientific">Streptomyces chlorus</name>
    <dbReference type="NCBI Taxonomy" id="887452"/>
    <lineage>
        <taxon>Bacteria</taxon>
        <taxon>Bacillati</taxon>
        <taxon>Actinomycetota</taxon>
        <taxon>Actinomycetes</taxon>
        <taxon>Kitasatosporales</taxon>
        <taxon>Streptomycetaceae</taxon>
        <taxon>Streptomyces</taxon>
    </lineage>
</organism>
<name>A0ABW1DX93_9ACTN</name>
<evidence type="ECO:0000313" key="2">
    <source>
        <dbReference type="EMBL" id="MFC5853186.1"/>
    </source>
</evidence>
<sequence length="247" mass="26593">MSSSNLPEPVFTAFQPVAAALAELAHIELDPMRETVAAVARIAQQQVTDLNATLAAVQPVTVALASVQADLHEAVTAMTRTTAQHMQEALSQIDLSFDTTGLARALRDVQAWRDLNGEQWATASRVLDDAYRTAEAGGATDDVPDDLVTGLADTARTFAASQEGFGFLTPERQRQLFVYFWGLLVLAALMQASFTSETADTVIEKTIALSPAFALTVVAAGKGWDKYMRRPEGEETEATEEVAEDSD</sequence>
<evidence type="ECO:0000256" key="1">
    <source>
        <dbReference type="SAM" id="MobiDB-lite"/>
    </source>
</evidence>